<sequence>MILYNYPEIWDLYYARYYYYLPAADMEKNDAKNGGLNTSKAIIISLKNRSFHFRHVKIPNAAELQLDEEERGLKYKVQQYYAVCSLATSRKADQIASHMTGKLFLSHKYCYPSNTLWW</sequence>
<name>A0AAD3HG33_9STRA</name>
<evidence type="ECO:0000313" key="2">
    <source>
        <dbReference type="Proteomes" id="UP001054902"/>
    </source>
</evidence>
<dbReference type="Proteomes" id="UP001054902">
    <property type="component" value="Unassembled WGS sequence"/>
</dbReference>
<evidence type="ECO:0000313" key="1">
    <source>
        <dbReference type="EMBL" id="GFH61743.1"/>
    </source>
</evidence>
<dbReference type="EMBL" id="BLLK01000075">
    <property type="protein sequence ID" value="GFH61743.1"/>
    <property type="molecule type" value="Genomic_DNA"/>
</dbReference>
<protein>
    <submittedName>
        <fullName evidence="1">Uncharacterized protein</fullName>
    </submittedName>
</protein>
<reference evidence="1 2" key="1">
    <citation type="journal article" date="2021" name="Sci. Rep.">
        <title>The genome of the diatom Chaetoceros tenuissimus carries an ancient integrated fragment of an extant virus.</title>
        <authorList>
            <person name="Hongo Y."/>
            <person name="Kimura K."/>
            <person name="Takaki Y."/>
            <person name="Yoshida Y."/>
            <person name="Baba S."/>
            <person name="Kobayashi G."/>
            <person name="Nagasaki K."/>
            <person name="Hano T."/>
            <person name="Tomaru Y."/>
        </authorList>
    </citation>
    <scope>NUCLEOTIDE SEQUENCE [LARGE SCALE GENOMIC DNA]</scope>
    <source>
        <strain evidence="1 2">NIES-3715</strain>
    </source>
</reference>
<organism evidence="1 2">
    <name type="scientific">Chaetoceros tenuissimus</name>
    <dbReference type="NCBI Taxonomy" id="426638"/>
    <lineage>
        <taxon>Eukaryota</taxon>
        <taxon>Sar</taxon>
        <taxon>Stramenopiles</taxon>
        <taxon>Ochrophyta</taxon>
        <taxon>Bacillariophyta</taxon>
        <taxon>Coscinodiscophyceae</taxon>
        <taxon>Chaetocerotophycidae</taxon>
        <taxon>Chaetocerotales</taxon>
        <taxon>Chaetocerotaceae</taxon>
        <taxon>Chaetoceros</taxon>
    </lineage>
</organism>
<comment type="caution">
    <text evidence="1">The sequence shown here is derived from an EMBL/GenBank/DDBJ whole genome shotgun (WGS) entry which is preliminary data.</text>
</comment>
<accession>A0AAD3HG33</accession>
<keyword evidence="2" id="KW-1185">Reference proteome</keyword>
<gene>
    <name evidence="1" type="ORF">CTEN210_18219</name>
</gene>
<dbReference type="AlphaFoldDB" id="A0AAD3HG33"/>
<proteinExistence type="predicted"/>